<evidence type="ECO:0000313" key="7">
    <source>
        <dbReference type="Proteomes" id="UP001289374"/>
    </source>
</evidence>
<sequence>MSIVTMRQNGYGINTHVVKIANRECPCGKWNQFGIPCSHAKKVCGAYNISVASMVKDYYDLMAYKNTYSKYVEPVQSEDYWDISEFQLIHDTNIRISTRPGRNHTTCIRNEMDWQQTRARQEAQ</sequence>
<evidence type="ECO:0000256" key="1">
    <source>
        <dbReference type="ARBA" id="ARBA00022723"/>
    </source>
</evidence>
<dbReference type="Pfam" id="PF04434">
    <property type="entry name" value="SWIM"/>
    <property type="match status" value="1"/>
</dbReference>
<organism evidence="6 7">
    <name type="scientific">Sesamum angolense</name>
    <dbReference type="NCBI Taxonomy" id="2727404"/>
    <lineage>
        <taxon>Eukaryota</taxon>
        <taxon>Viridiplantae</taxon>
        <taxon>Streptophyta</taxon>
        <taxon>Embryophyta</taxon>
        <taxon>Tracheophyta</taxon>
        <taxon>Spermatophyta</taxon>
        <taxon>Magnoliopsida</taxon>
        <taxon>eudicotyledons</taxon>
        <taxon>Gunneridae</taxon>
        <taxon>Pentapetalae</taxon>
        <taxon>asterids</taxon>
        <taxon>lamiids</taxon>
        <taxon>Lamiales</taxon>
        <taxon>Pedaliaceae</taxon>
        <taxon>Sesamum</taxon>
    </lineage>
</organism>
<proteinExistence type="predicted"/>
<dbReference type="InterPro" id="IPR007527">
    <property type="entry name" value="Znf_SWIM"/>
</dbReference>
<dbReference type="Proteomes" id="UP001289374">
    <property type="component" value="Unassembled WGS sequence"/>
</dbReference>
<keyword evidence="1" id="KW-0479">Metal-binding</keyword>
<dbReference type="PROSITE" id="PS50966">
    <property type="entry name" value="ZF_SWIM"/>
    <property type="match status" value="1"/>
</dbReference>
<name>A0AAE1XAY4_9LAMI</name>
<dbReference type="InterPro" id="IPR006564">
    <property type="entry name" value="Znf_PMZ"/>
</dbReference>
<dbReference type="EMBL" id="JACGWL010000002">
    <property type="protein sequence ID" value="KAK4408577.1"/>
    <property type="molecule type" value="Genomic_DNA"/>
</dbReference>
<accession>A0AAE1XAY4</accession>
<reference evidence="6" key="1">
    <citation type="submission" date="2020-06" db="EMBL/GenBank/DDBJ databases">
        <authorList>
            <person name="Li T."/>
            <person name="Hu X."/>
            <person name="Zhang T."/>
            <person name="Song X."/>
            <person name="Zhang H."/>
            <person name="Dai N."/>
            <person name="Sheng W."/>
            <person name="Hou X."/>
            <person name="Wei L."/>
        </authorList>
    </citation>
    <scope>NUCLEOTIDE SEQUENCE</scope>
    <source>
        <strain evidence="6">K16</strain>
        <tissue evidence="6">Leaf</tissue>
    </source>
</reference>
<evidence type="ECO:0000256" key="4">
    <source>
        <dbReference type="PROSITE-ProRule" id="PRU00325"/>
    </source>
</evidence>
<keyword evidence="3" id="KW-0862">Zinc</keyword>
<keyword evidence="2 4" id="KW-0863">Zinc-finger</keyword>
<dbReference type="SMART" id="SM00575">
    <property type="entry name" value="ZnF_PMZ"/>
    <property type="match status" value="1"/>
</dbReference>
<dbReference type="GO" id="GO:0008270">
    <property type="term" value="F:zinc ion binding"/>
    <property type="evidence" value="ECO:0007669"/>
    <property type="project" value="UniProtKB-KW"/>
</dbReference>
<keyword evidence="7" id="KW-1185">Reference proteome</keyword>
<evidence type="ECO:0000313" key="6">
    <source>
        <dbReference type="EMBL" id="KAK4408577.1"/>
    </source>
</evidence>
<reference evidence="6" key="2">
    <citation type="journal article" date="2024" name="Plant">
        <title>Genomic evolution and insights into agronomic trait innovations of Sesamum species.</title>
        <authorList>
            <person name="Miao H."/>
            <person name="Wang L."/>
            <person name="Qu L."/>
            <person name="Liu H."/>
            <person name="Sun Y."/>
            <person name="Le M."/>
            <person name="Wang Q."/>
            <person name="Wei S."/>
            <person name="Zheng Y."/>
            <person name="Lin W."/>
            <person name="Duan Y."/>
            <person name="Cao H."/>
            <person name="Xiong S."/>
            <person name="Wang X."/>
            <person name="Wei L."/>
            <person name="Li C."/>
            <person name="Ma Q."/>
            <person name="Ju M."/>
            <person name="Zhao R."/>
            <person name="Li G."/>
            <person name="Mu C."/>
            <person name="Tian Q."/>
            <person name="Mei H."/>
            <person name="Zhang T."/>
            <person name="Gao T."/>
            <person name="Zhang H."/>
        </authorList>
    </citation>
    <scope>NUCLEOTIDE SEQUENCE</scope>
    <source>
        <strain evidence="6">K16</strain>
    </source>
</reference>
<gene>
    <name evidence="6" type="ORF">Sango_0438700</name>
</gene>
<dbReference type="AlphaFoldDB" id="A0AAE1XAY4"/>
<evidence type="ECO:0000259" key="5">
    <source>
        <dbReference type="PROSITE" id="PS50966"/>
    </source>
</evidence>
<comment type="caution">
    <text evidence="6">The sequence shown here is derived from an EMBL/GenBank/DDBJ whole genome shotgun (WGS) entry which is preliminary data.</text>
</comment>
<evidence type="ECO:0000256" key="2">
    <source>
        <dbReference type="ARBA" id="ARBA00022771"/>
    </source>
</evidence>
<protein>
    <recommendedName>
        <fullName evidence="5">SWIM-type domain-containing protein</fullName>
    </recommendedName>
</protein>
<evidence type="ECO:0000256" key="3">
    <source>
        <dbReference type="ARBA" id="ARBA00022833"/>
    </source>
</evidence>
<feature type="domain" description="SWIM-type" evidence="5">
    <location>
        <begin position="16"/>
        <end position="48"/>
    </location>
</feature>